<dbReference type="PANTHER" id="PTHR43798:SF33">
    <property type="entry name" value="HYDROLASE, PUTATIVE (AFU_ORTHOLOGUE AFUA_2G14860)-RELATED"/>
    <property type="match status" value="1"/>
</dbReference>
<feature type="domain" description="AB hydrolase-1" evidence="1">
    <location>
        <begin position="28"/>
        <end position="141"/>
    </location>
</feature>
<organism evidence="2 3">
    <name type="scientific">Bradyrhizobium centrolobii</name>
    <dbReference type="NCBI Taxonomy" id="1505087"/>
    <lineage>
        <taxon>Bacteria</taxon>
        <taxon>Pseudomonadati</taxon>
        <taxon>Pseudomonadota</taxon>
        <taxon>Alphaproteobacteria</taxon>
        <taxon>Hyphomicrobiales</taxon>
        <taxon>Nitrobacteraceae</taxon>
        <taxon>Bradyrhizobium</taxon>
    </lineage>
</organism>
<reference evidence="2 3" key="1">
    <citation type="submission" date="2016-03" db="EMBL/GenBank/DDBJ databases">
        <title>Draft Genome Sequence of the Strain BR 10245 (Bradyrhizobium sp.) isolated from nodules of Centrolobium paraense.</title>
        <authorList>
            <person name="Simoes-Araujo J.L.Sr."/>
            <person name="Barauna A.C."/>
            <person name="Silva K."/>
            <person name="Zilli J.E."/>
        </authorList>
    </citation>
    <scope>NUCLEOTIDE SEQUENCE [LARGE SCALE GENOMIC DNA]</scope>
    <source>
        <strain evidence="2 3">BR 10245</strain>
    </source>
</reference>
<dbReference type="OrthoDB" id="9780765at2"/>
<gene>
    <name evidence="2" type="ORF">AYJ54_18025</name>
</gene>
<protein>
    <submittedName>
        <fullName evidence="2">Alpha/beta hydrolase</fullName>
    </submittedName>
</protein>
<evidence type="ECO:0000259" key="1">
    <source>
        <dbReference type="Pfam" id="PF00561"/>
    </source>
</evidence>
<dbReference type="EMBL" id="LUUB01000070">
    <property type="protein sequence ID" value="OAF07225.1"/>
    <property type="molecule type" value="Genomic_DNA"/>
</dbReference>
<dbReference type="AlphaFoldDB" id="A0A176YJS5"/>
<dbReference type="STRING" id="1505087.AYJ54_18025"/>
<dbReference type="SUPFAM" id="SSF53474">
    <property type="entry name" value="alpha/beta-Hydrolases"/>
    <property type="match status" value="1"/>
</dbReference>
<evidence type="ECO:0000313" key="3">
    <source>
        <dbReference type="Proteomes" id="UP000076959"/>
    </source>
</evidence>
<dbReference type="Gene3D" id="3.40.50.1820">
    <property type="entry name" value="alpha/beta hydrolase"/>
    <property type="match status" value="1"/>
</dbReference>
<accession>A0A176YJS5</accession>
<comment type="caution">
    <text evidence="2">The sequence shown here is derived from an EMBL/GenBank/DDBJ whole genome shotgun (WGS) entry which is preliminary data.</text>
</comment>
<dbReference type="GO" id="GO:0016020">
    <property type="term" value="C:membrane"/>
    <property type="evidence" value="ECO:0007669"/>
    <property type="project" value="TreeGrafter"/>
</dbReference>
<sequence length="286" mass="32085">MPRRFRQDAVKLPNGLEMHYHEWPGQQPTLIFLHPSLGYGRMWEFMAEAMGDRFHIYAPDQRGHGRTDKVDGDYSAQEYAEDLAIFMQELGIDRAVLVGHSLGGRVAQVFAARYPQRVSALGLIAGPHLSNFYGTRDSARSVLEGAYGTISHPDEFGSKEEAYAFMRPIKPFTHDPDAALHHRIEHNYVHTDDGRLIPRYDKIRVAQGLAHLSYNLRPYAARVECPVLILRASLGAALTREQADEIARFWRNAHVVDVEGHYALQLENPAGAAKAITTFLSNAGVL</sequence>
<dbReference type="InterPro" id="IPR029058">
    <property type="entry name" value="AB_hydrolase_fold"/>
</dbReference>
<name>A0A176YJS5_9BRAD</name>
<proteinExistence type="predicted"/>
<dbReference type="InterPro" id="IPR050266">
    <property type="entry name" value="AB_hydrolase_sf"/>
</dbReference>
<dbReference type="GO" id="GO:0016787">
    <property type="term" value="F:hydrolase activity"/>
    <property type="evidence" value="ECO:0007669"/>
    <property type="project" value="UniProtKB-KW"/>
</dbReference>
<dbReference type="PRINTS" id="PR00111">
    <property type="entry name" value="ABHYDROLASE"/>
</dbReference>
<dbReference type="InterPro" id="IPR000073">
    <property type="entry name" value="AB_hydrolase_1"/>
</dbReference>
<keyword evidence="3" id="KW-1185">Reference proteome</keyword>
<keyword evidence="2" id="KW-0378">Hydrolase</keyword>
<dbReference type="Proteomes" id="UP000076959">
    <property type="component" value="Unassembled WGS sequence"/>
</dbReference>
<dbReference type="RefSeq" id="WP_063702366.1">
    <property type="nucleotide sequence ID" value="NZ_LUUB01000070.1"/>
</dbReference>
<evidence type="ECO:0000313" key="2">
    <source>
        <dbReference type="EMBL" id="OAF07225.1"/>
    </source>
</evidence>
<dbReference type="Pfam" id="PF00561">
    <property type="entry name" value="Abhydrolase_1"/>
    <property type="match status" value="1"/>
</dbReference>
<dbReference type="PANTHER" id="PTHR43798">
    <property type="entry name" value="MONOACYLGLYCEROL LIPASE"/>
    <property type="match status" value="1"/>
</dbReference>